<evidence type="ECO:0000256" key="2">
    <source>
        <dbReference type="ARBA" id="ARBA00004609"/>
    </source>
</evidence>
<keyword evidence="4" id="KW-0336">GPI-anchor</keyword>
<evidence type="ECO:0000256" key="1">
    <source>
        <dbReference type="ARBA" id="ARBA00001941"/>
    </source>
</evidence>
<evidence type="ECO:0000256" key="12">
    <source>
        <dbReference type="SAM" id="SignalP"/>
    </source>
</evidence>
<evidence type="ECO:0000256" key="4">
    <source>
        <dbReference type="ARBA" id="ARBA00022622"/>
    </source>
</evidence>
<keyword evidence="8" id="KW-0472">Membrane</keyword>
<keyword evidence="15" id="KW-1185">Reference proteome</keyword>
<keyword evidence="10" id="KW-0449">Lipoprotein</keyword>
<comment type="cofactor">
    <cofactor evidence="1">
        <name>Co(2+)</name>
        <dbReference type="ChEBI" id="CHEBI:48828"/>
    </cofactor>
</comment>
<reference evidence="14 15" key="1">
    <citation type="submission" date="2014-04" db="EMBL/GenBank/DDBJ databases">
        <authorList>
            <consortium name="DOE Joint Genome Institute"/>
            <person name="Kuo A."/>
            <person name="Tarkka M."/>
            <person name="Buscot F."/>
            <person name="Kohler A."/>
            <person name="Nagy L.G."/>
            <person name="Floudas D."/>
            <person name="Copeland A."/>
            <person name="Barry K.W."/>
            <person name="Cichocki N."/>
            <person name="Veneault-Fourrey C."/>
            <person name="LaButti K."/>
            <person name="Lindquist E.A."/>
            <person name="Lipzen A."/>
            <person name="Lundell T."/>
            <person name="Morin E."/>
            <person name="Murat C."/>
            <person name="Sun H."/>
            <person name="Tunlid A."/>
            <person name="Henrissat B."/>
            <person name="Grigoriev I.V."/>
            <person name="Hibbett D.S."/>
            <person name="Martin F."/>
            <person name="Nordberg H.P."/>
            <person name="Cantor M.N."/>
            <person name="Hua S.X."/>
        </authorList>
    </citation>
    <scope>NUCLEOTIDE SEQUENCE [LARGE SCALE GENOMIC DNA]</scope>
    <source>
        <strain evidence="14 15">F 1598</strain>
    </source>
</reference>
<evidence type="ECO:0000256" key="6">
    <source>
        <dbReference type="ARBA" id="ARBA00022729"/>
    </source>
</evidence>
<dbReference type="GO" id="GO:0016810">
    <property type="term" value="F:hydrolase activity, acting on carbon-nitrogen (but not peptide) bonds"/>
    <property type="evidence" value="ECO:0007669"/>
    <property type="project" value="InterPro"/>
</dbReference>
<proteinExistence type="predicted"/>
<keyword evidence="11" id="KW-0961">Cell wall biogenesis/degradation</keyword>
<evidence type="ECO:0000256" key="3">
    <source>
        <dbReference type="ARBA" id="ARBA00022475"/>
    </source>
</evidence>
<keyword evidence="9" id="KW-0119">Carbohydrate metabolism</keyword>
<dbReference type="Proteomes" id="UP000054166">
    <property type="component" value="Unassembled WGS sequence"/>
</dbReference>
<dbReference type="Pfam" id="PF01522">
    <property type="entry name" value="Polysacc_deac_1"/>
    <property type="match status" value="1"/>
</dbReference>
<evidence type="ECO:0000259" key="13">
    <source>
        <dbReference type="PROSITE" id="PS51677"/>
    </source>
</evidence>
<evidence type="ECO:0000256" key="10">
    <source>
        <dbReference type="ARBA" id="ARBA00023288"/>
    </source>
</evidence>
<dbReference type="InterPro" id="IPR011330">
    <property type="entry name" value="Glyco_hydro/deAcase_b/a-brl"/>
</dbReference>
<name>A0A0C3FVI5_PILCF</name>
<feature type="chain" id="PRO_5002174476" evidence="12">
    <location>
        <begin position="20"/>
        <end position="252"/>
    </location>
</feature>
<keyword evidence="5" id="KW-0479">Metal-binding</keyword>
<comment type="subcellular location">
    <subcellularLocation>
        <location evidence="2">Cell membrane</location>
        <topology evidence="2">Lipid-anchor</topology>
        <topology evidence="2">GPI-anchor</topology>
    </subcellularLocation>
</comment>
<keyword evidence="6 12" id="KW-0732">Signal</keyword>
<dbReference type="AlphaFoldDB" id="A0A0C3FVI5"/>
<dbReference type="CDD" id="cd10951">
    <property type="entry name" value="CE4_ClCDA_like"/>
    <property type="match status" value="1"/>
</dbReference>
<dbReference type="InterPro" id="IPR002509">
    <property type="entry name" value="NODB_dom"/>
</dbReference>
<dbReference type="GO" id="GO:0071555">
    <property type="term" value="P:cell wall organization"/>
    <property type="evidence" value="ECO:0007669"/>
    <property type="project" value="UniProtKB-KW"/>
</dbReference>
<gene>
    <name evidence="14" type="ORF">PILCRDRAFT_97108</name>
</gene>
<dbReference type="OrthoDB" id="2125469at2759"/>
<protein>
    <submittedName>
        <fullName evidence="14">Carbohydrate esterase family 4 protein</fullName>
    </submittedName>
</protein>
<evidence type="ECO:0000256" key="8">
    <source>
        <dbReference type="ARBA" id="ARBA00023136"/>
    </source>
</evidence>
<evidence type="ECO:0000256" key="5">
    <source>
        <dbReference type="ARBA" id="ARBA00022723"/>
    </source>
</evidence>
<dbReference type="PANTHER" id="PTHR46471">
    <property type="entry name" value="CHITIN DEACETYLASE"/>
    <property type="match status" value="1"/>
</dbReference>
<keyword evidence="4" id="KW-0325">Glycoprotein</keyword>
<evidence type="ECO:0000256" key="9">
    <source>
        <dbReference type="ARBA" id="ARBA00023277"/>
    </source>
</evidence>
<dbReference type="HOGENOM" id="CLU_021264_11_2_1"/>
<dbReference type="STRING" id="765440.A0A0C3FVI5"/>
<keyword evidence="3" id="KW-1003">Cell membrane</keyword>
<evidence type="ECO:0000256" key="7">
    <source>
        <dbReference type="ARBA" id="ARBA00022801"/>
    </source>
</evidence>
<keyword evidence="7" id="KW-0378">Hydrolase</keyword>
<feature type="signal peptide" evidence="12">
    <location>
        <begin position="1"/>
        <end position="19"/>
    </location>
</feature>
<dbReference type="PROSITE" id="PS51677">
    <property type="entry name" value="NODB"/>
    <property type="match status" value="1"/>
</dbReference>
<dbReference type="GO" id="GO:0005975">
    <property type="term" value="P:carbohydrate metabolic process"/>
    <property type="evidence" value="ECO:0007669"/>
    <property type="project" value="InterPro"/>
</dbReference>
<evidence type="ECO:0000256" key="11">
    <source>
        <dbReference type="ARBA" id="ARBA00023316"/>
    </source>
</evidence>
<organism evidence="14 15">
    <name type="scientific">Piloderma croceum (strain F 1598)</name>
    <dbReference type="NCBI Taxonomy" id="765440"/>
    <lineage>
        <taxon>Eukaryota</taxon>
        <taxon>Fungi</taxon>
        <taxon>Dikarya</taxon>
        <taxon>Basidiomycota</taxon>
        <taxon>Agaricomycotina</taxon>
        <taxon>Agaricomycetes</taxon>
        <taxon>Agaricomycetidae</taxon>
        <taxon>Atheliales</taxon>
        <taxon>Atheliaceae</taxon>
        <taxon>Piloderma</taxon>
    </lineage>
</organism>
<sequence>MFFTLIVTAVLAPALLVCASPANLTKRAASLAEVITKCTVPNTAALTFDDGPYQYIQDISKSLTDAGAKGTFFWNGNNYGCIYADEDIERVKFAYGQGHMVASHTWAHKDLTTLSAEDIDSEMGRVEEALERIIGVKPAFTRPPYGNVNDLVRQVADARGQKLVTWDFDSGDSTGSSAEQSIQDYQNLADQHPSTVLALNHETHEQTAHVVLPRAIQILQSKGYNLVTVAECLGIEPYQSVSAPQILMLPSR</sequence>
<feature type="domain" description="NodB homology" evidence="13">
    <location>
        <begin position="42"/>
        <end position="227"/>
    </location>
</feature>
<dbReference type="InParanoid" id="A0A0C3FVI5"/>
<evidence type="ECO:0000313" key="15">
    <source>
        <dbReference type="Proteomes" id="UP000054166"/>
    </source>
</evidence>
<dbReference type="GO" id="GO:0046872">
    <property type="term" value="F:metal ion binding"/>
    <property type="evidence" value="ECO:0007669"/>
    <property type="project" value="UniProtKB-KW"/>
</dbReference>
<dbReference type="SUPFAM" id="SSF88713">
    <property type="entry name" value="Glycoside hydrolase/deacetylase"/>
    <property type="match status" value="1"/>
</dbReference>
<dbReference type="GO" id="GO:0098552">
    <property type="term" value="C:side of membrane"/>
    <property type="evidence" value="ECO:0007669"/>
    <property type="project" value="UniProtKB-KW"/>
</dbReference>
<dbReference type="GO" id="GO:0005886">
    <property type="term" value="C:plasma membrane"/>
    <property type="evidence" value="ECO:0007669"/>
    <property type="project" value="UniProtKB-SubCell"/>
</dbReference>
<reference evidence="15" key="2">
    <citation type="submission" date="2015-01" db="EMBL/GenBank/DDBJ databases">
        <title>Evolutionary Origins and Diversification of the Mycorrhizal Mutualists.</title>
        <authorList>
            <consortium name="DOE Joint Genome Institute"/>
            <consortium name="Mycorrhizal Genomics Consortium"/>
            <person name="Kohler A."/>
            <person name="Kuo A."/>
            <person name="Nagy L.G."/>
            <person name="Floudas D."/>
            <person name="Copeland A."/>
            <person name="Barry K.W."/>
            <person name="Cichocki N."/>
            <person name="Veneault-Fourrey C."/>
            <person name="LaButti K."/>
            <person name="Lindquist E.A."/>
            <person name="Lipzen A."/>
            <person name="Lundell T."/>
            <person name="Morin E."/>
            <person name="Murat C."/>
            <person name="Riley R."/>
            <person name="Ohm R."/>
            <person name="Sun H."/>
            <person name="Tunlid A."/>
            <person name="Henrissat B."/>
            <person name="Grigoriev I.V."/>
            <person name="Hibbett D.S."/>
            <person name="Martin F."/>
        </authorList>
    </citation>
    <scope>NUCLEOTIDE SEQUENCE [LARGE SCALE GENOMIC DNA]</scope>
    <source>
        <strain evidence="15">F 1598</strain>
    </source>
</reference>
<evidence type="ECO:0000313" key="14">
    <source>
        <dbReference type="EMBL" id="KIM83484.1"/>
    </source>
</evidence>
<dbReference type="Gene3D" id="3.20.20.370">
    <property type="entry name" value="Glycoside hydrolase/deacetylase"/>
    <property type="match status" value="1"/>
</dbReference>
<accession>A0A0C3FVI5</accession>
<dbReference type="PANTHER" id="PTHR46471:SF2">
    <property type="entry name" value="CHITIN DEACETYLASE-RELATED"/>
    <property type="match status" value="1"/>
</dbReference>
<dbReference type="EMBL" id="KN832990">
    <property type="protein sequence ID" value="KIM83484.1"/>
    <property type="molecule type" value="Genomic_DNA"/>
</dbReference>